<organism evidence="3">
    <name type="scientific">Glycine max</name>
    <name type="common">Soybean</name>
    <name type="synonym">Glycine hispida</name>
    <dbReference type="NCBI Taxonomy" id="3847"/>
    <lineage>
        <taxon>Eukaryota</taxon>
        <taxon>Viridiplantae</taxon>
        <taxon>Streptophyta</taxon>
        <taxon>Embryophyta</taxon>
        <taxon>Tracheophyta</taxon>
        <taxon>Spermatophyta</taxon>
        <taxon>Magnoliopsida</taxon>
        <taxon>eudicotyledons</taxon>
        <taxon>Gunneridae</taxon>
        <taxon>Pentapetalae</taxon>
        <taxon>rosids</taxon>
        <taxon>fabids</taxon>
        <taxon>Fabales</taxon>
        <taxon>Fabaceae</taxon>
        <taxon>Papilionoideae</taxon>
        <taxon>50 kb inversion clade</taxon>
        <taxon>NPAAA clade</taxon>
        <taxon>indigoferoid/millettioid clade</taxon>
        <taxon>Phaseoleae</taxon>
        <taxon>Glycine</taxon>
        <taxon>Glycine subgen. Soja</taxon>
    </lineage>
</organism>
<evidence type="ECO:0000313" key="4">
    <source>
        <dbReference type="Proteomes" id="UP000008827"/>
    </source>
</evidence>
<dbReference type="AlphaFoldDB" id="K7KNE0"/>
<dbReference type="OrthoDB" id="118159at2759"/>
<evidence type="ECO:0000259" key="1">
    <source>
        <dbReference type="Pfam" id="PF05699"/>
    </source>
</evidence>
<dbReference type="InterPro" id="IPR055298">
    <property type="entry name" value="AtLOH3-like"/>
</dbReference>
<dbReference type="InterPro" id="IPR008906">
    <property type="entry name" value="HATC_C_dom"/>
</dbReference>
<gene>
    <name evidence="2" type="ORF">GLYMA_05G074700</name>
</gene>
<reference evidence="3" key="2">
    <citation type="submission" date="2018-02" db="UniProtKB">
        <authorList>
            <consortium name="EnsemblPlants"/>
        </authorList>
    </citation>
    <scope>IDENTIFICATION</scope>
    <source>
        <strain evidence="3">Williams 82</strain>
    </source>
</reference>
<dbReference type="PANTHER" id="PTHR11697">
    <property type="entry name" value="GENERAL TRANSCRIPTION FACTOR 2-RELATED ZINC FINGER PROTEIN"/>
    <property type="match status" value="1"/>
</dbReference>
<dbReference type="OMA" id="YFITVEH"/>
<dbReference type="PaxDb" id="3847-GLYMA05G07083.1"/>
<dbReference type="EMBL" id="CM000838">
    <property type="protein sequence ID" value="KRH57641.1"/>
    <property type="molecule type" value="Genomic_DNA"/>
</dbReference>
<dbReference type="eggNOG" id="ENOG502QWCA">
    <property type="taxonomic scope" value="Eukaryota"/>
</dbReference>
<protein>
    <recommendedName>
        <fullName evidence="1">HAT C-terminal dimerisation domain-containing protein</fullName>
    </recommendedName>
</protein>
<evidence type="ECO:0000313" key="3">
    <source>
        <dbReference type="EnsemblPlants" id="KRH57641"/>
    </source>
</evidence>
<dbReference type="InParanoid" id="K7KNE0"/>
<dbReference type="EnsemblPlants" id="KRH57641">
    <property type="protein sequence ID" value="KRH57641"/>
    <property type="gene ID" value="GLYMA_05G074700"/>
</dbReference>
<proteinExistence type="predicted"/>
<keyword evidence="4" id="KW-1185">Reference proteome</keyword>
<dbReference type="HOGENOM" id="CLU_006175_3_0_1"/>
<name>K7KNE0_SOYBN</name>
<feature type="domain" description="HAT C-terminal dimerisation" evidence="1">
    <location>
        <begin position="201"/>
        <end position="252"/>
    </location>
</feature>
<dbReference type="GO" id="GO:0046983">
    <property type="term" value="F:protein dimerization activity"/>
    <property type="evidence" value="ECO:0007669"/>
    <property type="project" value="InterPro"/>
</dbReference>
<evidence type="ECO:0000313" key="2">
    <source>
        <dbReference type="EMBL" id="KRH57641.1"/>
    </source>
</evidence>
<reference evidence="2 3" key="1">
    <citation type="journal article" date="2010" name="Nature">
        <title>Genome sequence of the palaeopolyploid soybean.</title>
        <authorList>
            <person name="Schmutz J."/>
            <person name="Cannon S.B."/>
            <person name="Schlueter J."/>
            <person name="Ma J."/>
            <person name="Mitros T."/>
            <person name="Nelson W."/>
            <person name="Hyten D.L."/>
            <person name="Song Q."/>
            <person name="Thelen J.J."/>
            <person name="Cheng J."/>
            <person name="Xu D."/>
            <person name="Hellsten U."/>
            <person name="May G.D."/>
            <person name="Yu Y."/>
            <person name="Sakurai T."/>
            <person name="Umezawa T."/>
            <person name="Bhattacharyya M.K."/>
            <person name="Sandhu D."/>
            <person name="Valliyodan B."/>
            <person name="Lindquist E."/>
            <person name="Peto M."/>
            <person name="Grant D."/>
            <person name="Shu S."/>
            <person name="Goodstein D."/>
            <person name="Barry K."/>
            <person name="Futrell-Griggs M."/>
            <person name="Abernathy B."/>
            <person name="Du J."/>
            <person name="Tian Z."/>
            <person name="Zhu L."/>
            <person name="Gill N."/>
            <person name="Joshi T."/>
            <person name="Libault M."/>
            <person name="Sethuraman A."/>
            <person name="Zhang X.-C."/>
            <person name="Shinozaki K."/>
            <person name="Nguyen H.T."/>
            <person name="Wing R.A."/>
            <person name="Cregan P."/>
            <person name="Specht J."/>
            <person name="Grimwood J."/>
            <person name="Rokhsar D."/>
            <person name="Stacey G."/>
            <person name="Shoemaker R.C."/>
            <person name="Jackson S.A."/>
        </authorList>
    </citation>
    <scope>NUCLEOTIDE SEQUENCE [LARGE SCALE GENOMIC DNA]</scope>
    <source>
        <strain evidence="3">cv. Williams 82</strain>
        <tissue evidence="2">Callus</tissue>
    </source>
</reference>
<reference evidence="2" key="3">
    <citation type="submission" date="2018-07" db="EMBL/GenBank/DDBJ databases">
        <title>WGS assembly of Glycine max.</title>
        <authorList>
            <person name="Schmutz J."/>
            <person name="Cannon S."/>
            <person name="Schlueter J."/>
            <person name="Ma J."/>
            <person name="Mitros T."/>
            <person name="Nelson W."/>
            <person name="Hyten D."/>
            <person name="Song Q."/>
            <person name="Thelen J."/>
            <person name="Cheng J."/>
            <person name="Xu D."/>
            <person name="Hellsten U."/>
            <person name="May G."/>
            <person name="Yu Y."/>
            <person name="Sakurai T."/>
            <person name="Umezawa T."/>
            <person name="Bhattacharyya M."/>
            <person name="Sandhu D."/>
            <person name="Valliyodan B."/>
            <person name="Lindquist E."/>
            <person name="Peto M."/>
            <person name="Grant D."/>
            <person name="Shu S."/>
            <person name="Goodstein D."/>
            <person name="Barry K."/>
            <person name="Futrell-Griggs M."/>
            <person name="Abernathy B."/>
            <person name="Du J."/>
            <person name="Tian Z."/>
            <person name="Zhu L."/>
            <person name="Gill N."/>
            <person name="Joshi T."/>
            <person name="Libault M."/>
            <person name="Sethuraman A."/>
            <person name="Zhang X."/>
            <person name="Shinozaki K."/>
            <person name="Nguyen H."/>
            <person name="Wing R."/>
            <person name="Cregan P."/>
            <person name="Specht J."/>
            <person name="Grimwood J."/>
            <person name="Rokhsar D."/>
            <person name="Stacey G."/>
            <person name="Shoemaker R."/>
            <person name="Jackson S."/>
        </authorList>
    </citation>
    <scope>NUCLEOTIDE SEQUENCE</scope>
    <source>
        <tissue evidence="2">Callus</tissue>
    </source>
</reference>
<dbReference type="Gramene" id="KRH57641">
    <property type="protein sequence ID" value="KRH57641"/>
    <property type="gene ID" value="GLYMA_05G074700"/>
</dbReference>
<dbReference type="Pfam" id="PF05699">
    <property type="entry name" value="Dimer_Tnp_hAT"/>
    <property type="match status" value="1"/>
</dbReference>
<sequence>MMKMYNASCVVLQRIIVDGSTYSQKGVIDVAYNFLSSFEFILILHMMKEIVGITDCLCQALQQQSQDTLNVMQHVHSTKVLIQKLKDDGWQALLKDVVLFCEQHDIYIPDFNGTYVAHHGRSRYQKDHITIEHHFRVNTIFIAVDKQLQELNARFSEQTMEVLTLICVLVPKIFLYNFQFIHHALCQSLGRIGHSNTFYSIDQLVHLILTLPISIATTKRSFSTMKIIKSRLCERMKDEFLVHNMVIYIEKEIAENFSYD</sequence>
<dbReference type="Proteomes" id="UP000008827">
    <property type="component" value="Chromosome 5"/>
</dbReference>
<accession>K7KNE0</accession>
<dbReference type="PANTHER" id="PTHR11697:SF230">
    <property type="entry name" value="ZINC FINGER, MYM DOMAIN CONTAINING 1"/>
    <property type="match status" value="1"/>
</dbReference>